<evidence type="ECO:0000256" key="3">
    <source>
        <dbReference type="SAM" id="Phobius"/>
    </source>
</evidence>
<keyword evidence="4" id="KW-0762">Sugar transport</keyword>
<keyword evidence="3" id="KW-0472">Membrane</keyword>
<dbReference type="SUPFAM" id="SSF53850">
    <property type="entry name" value="Periplasmic binding protein-like II"/>
    <property type="match status" value="1"/>
</dbReference>
<name>A0A1M7YBH8_9BACT</name>
<dbReference type="InterPro" id="IPR050490">
    <property type="entry name" value="Bact_solute-bd_prot1"/>
</dbReference>
<dbReference type="STRING" id="1121416.SAMN02745220_03181"/>
<protein>
    <submittedName>
        <fullName evidence="4">Multiple sugar transport system substrate-binding protein</fullName>
    </submittedName>
</protein>
<reference evidence="4 5" key="1">
    <citation type="submission" date="2016-12" db="EMBL/GenBank/DDBJ databases">
        <authorList>
            <person name="Song W.-J."/>
            <person name="Kurnit D.M."/>
        </authorList>
    </citation>
    <scope>NUCLEOTIDE SEQUENCE [LARGE SCALE GENOMIC DNA]</scope>
    <source>
        <strain evidence="4 5">DSM 18488</strain>
    </source>
</reference>
<dbReference type="InterPro" id="IPR006059">
    <property type="entry name" value="SBP"/>
</dbReference>
<gene>
    <name evidence="4" type="ORF">SAMN02745220_03181</name>
</gene>
<proteinExistence type="inferred from homology"/>
<dbReference type="Pfam" id="PF01547">
    <property type="entry name" value="SBP_bac_1"/>
    <property type="match status" value="1"/>
</dbReference>
<evidence type="ECO:0000313" key="4">
    <source>
        <dbReference type="EMBL" id="SHO49951.1"/>
    </source>
</evidence>
<dbReference type="GO" id="GO:0042597">
    <property type="term" value="C:periplasmic space"/>
    <property type="evidence" value="ECO:0007669"/>
    <property type="project" value="UniProtKB-SubCell"/>
</dbReference>
<evidence type="ECO:0000313" key="5">
    <source>
        <dbReference type="Proteomes" id="UP000184603"/>
    </source>
</evidence>
<keyword evidence="3" id="KW-0812">Transmembrane</keyword>
<keyword evidence="4" id="KW-0813">Transport</keyword>
<dbReference type="AlphaFoldDB" id="A0A1M7YBH8"/>
<organism evidence="4 5">
    <name type="scientific">Desulfopila aestuarii DSM 18488</name>
    <dbReference type="NCBI Taxonomy" id="1121416"/>
    <lineage>
        <taxon>Bacteria</taxon>
        <taxon>Pseudomonadati</taxon>
        <taxon>Thermodesulfobacteriota</taxon>
        <taxon>Desulfobulbia</taxon>
        <taxon>Desulfobulbales</taxon>
        <taxon>Desulfocapsaceae</taxon>
        <taxon>Desulfopila</taxon>
    </lineage>
</organism>
<comment type="similarity">
    <text evidence="2">Belongs to the bacterial solute-binding protein 1 family.</text>
</comment>
<dbReference type="Gene3D" id="3.40.190.10">
    <property type="entry name" value="Periplasmic binding protein-like II"/>
    <property type="match status" value="2"/>
</dbReference>
<dbReference type="EMBL" id="FRFE01000016">
    <property type="protein sequence ID" value="SHO49951.1"/>
    <property type="molecule type" value="Genomic_DNA"/>
</dbReference>
<evidence type="ECO:0000256" key="1">
    <source>
        <dbReference type="ARBA" id="ARBA00004418"/>
    </source>
</evidence>
<keyword evidence="5" id="KW-1185">Reference proteome</keyword>
<keyword evidence="3" id="KW-1133">Transmembrane helix</keyword>
<evidence type="ECO:0000256" key="2">
    <source>
        <dbReference type="ARBA" id="ARBA00008520"/>
    </source>
</evidence>
<sequence>MSTEASYKKFSKPPTKASHMKRIFLPLLFAMMAIAALIVYQRTSQKNNELTATSSHSQKISLFHYFSGALSGGIDNMVETVNAKSPGYTVLANGLDHEAFKTMILSSLDRGNPPELFSYWAGERVRQLVLKNQLMEIDDLWERENLSAQFPPAIVESAVTYNGKKYLLPITQHIVVFFYNTQIFTAHGLSPPQSWPEFLAICAQLKSSGITPLAIGARERWPAQFWFDYLLLRTAGPDYRKLLMEGKQSYTDPQVMESFRIWSELLQNGYFNGNANQLDWDEATALVREGKAAMTLMGTWATQILEGQSPGLEAGKDYDFFPFPTVAENVPRVSVGPIDGIIISRASENHDFAKNVLAYFAGTEAQKLMSTGSGALAPNQTVSDNFYSPFKLRLKQEIEHSERWAFNFDLATPPEIADRAMDSFNELIEFPGQYLQILSDLQTEIAPSAEEGK</sequence>
<comment type="subcellular location">
    <subcellularLocation>
        <location evidence="1">Periplasm</location>
    </subcellularLocation>
</comment>
<accession>A0A1M7YBH8</accession>
<dbReference type="PANTHER" id="PTHR43649:SF14">
    <property type="entry name" value="BLR3389 PROTEIN"/>
    <property type="match status" value="1"/>
</dbReference>
<dbReference type="PANTHER" id="PTHR43649">
    <property type="entry name" value="ARABINOSE-BINDING PROTEIN-RELATED"/>
    <property type="match status" value="1"/>
</dbReference>
<dbReference type="Proteomes" id="UP000184603">
    <property type="component" value="Unassembled WGS sequence"/>
</dbReference>
<feature type="transmembrane region" description="Helical" evidence="3">
    <location>
        <begin position="21"/>
        <end position="40"/>
    </location>
</feature>